<dbReference type="Proteomes" id="UP000295438">
    <property type="component" value="Unassembled WGS sequence"/>
</dbReference>
<gene>
    <name evidence="2" type="ORF">E1898_04600</name>
</gene>
<sequence length="242" mass="26913">MMKSQNIFNLTELWKLGGMNSGELISREGVFASIADSGDWPNKLWIDGELTSEKLEIIRSIGKDKPLGLGLWEDGFSDKLLAKIGFQPNMELIGMSADLTNFTRSGQLDVMLKKINSAEEASIWSKVFFDSFGYEILAPTILALKEKVDFYTALFEETPIGTSMIFHDSEGIVGIYSIGVAPAFRGKGLANQLFEATLSEVKKTGANKVVLQASAMGMGLYLKYGFQSDFKIRFYKQKKEKK</sequence>
<protein>
    <submittedName>
        <fullName evidence="2">N-acetyltransferase</fullName>
    </submittedName>
</protein>
<dbReference type="Gene3D" id="3.40.630.30">
    <property type="match status" value="1"/>
</dbReference>
<dbReference type="GO" id="GO:0016747">
    <property type="term" value="F:acyltransferase activity, transferring groups other than amino-acyl groups"/>
    <property type="evidence" value="ECO:0007669"/>
    <property type="project" value="InterPro"/>
</dbReference>
<dbReference type="PROSITE" id="PS51186">
    <property type="entry name" value="GNAT"/>
    <property type="match status" value="1"/>
</dbReference>
<keyword evidence="2" id="KW-0808">Transferase</keyword>
<comment type="caution">
    <text evidence="2">The sequence shown here is derived from an EMBL/GenBank/DDBJ whole genome shotgun (WGS) entry which is preliminary data.</text>
</comment>
<dbReference type="SUPFAM" id="SSF55729">
    <property type="entry name" value="Acyl-CoA N-acyltransferases (Nat)"/>
    <property type="match status" value="1"/>
</dbReference>
<dbReference type="CDD" id="cd04301">
    <property type="entry name" value="NAT_SF"/>
    <property type="match status" value="1"/>
</dbReference>
<keyword evidence="3" id="KW-1185">Reference proteome</keyword>
<feature type="domain" description="N-acetyltransferase" evidence="1">
    <location>
        <begin position="110"/>
        <end position="242"/>
    </location>
</feature>
<dbReference type="Pfam" id="PF00583">
    <property type="entry name" value="Acetyltransf_1"/>
    <property type="match status" value="1"/>
</dbReference>
<dbReference type="InterPro" id="IPR016181">
    <property type="entry name" value="Acyl_CoA_acyltransferase"/>
</dbReference>
<dbReference type="InterPro" id="IPR000182">
    <property type="entry name" value="GNAT_dom"/>
</dbReference>
<proteinExistence type="predicted"/>
<dbReference type="RefSeq" id="WP_133390026.1">
    <property type="nucleotide sequence ID" value="NZ_SMUW01000028.1"/>
</dbReference>
<dbReference type="EMBL" id="SMUW01000028">
    <property type="protein sequence ID" value="TDK47958.1"/>
    <property type="molecule type" value="Genomic_DNA"/>
</dbReference>
<evidence type="ECO:0000259" key="1">
    <source>
        <dbReference type="PROSITE" id="PS51186"/>
    </source>
</evidence>
<reference evidence="2 3" key="1">
    <citation type="submission" date="2019-03" db="EMBL/GenBank/DDBJ databases">
        <title>Algoriphagus aquimaris sp. nov., isolated form marine sediment in Pohang, Korea.</title>
        <authorList>
            <person name="Kim J."/>
            <person name="Yoon S.-H."/>
            <person name="Lee S.-S."/>
        </authorList>
    </citation>
    <scope>NUCLEOTIDE SEQUENCE [LARGE SCALE GENOMIC DNA]</scope>
    <source>
        <strain evidence="2 3">F21</strain>
    </source>
</reference>
<evidence type="ECO:0000313" key="3">
    <source>
        <dbReference type="Proteomes" id="UP000295438"/>
    </source>
</evidence>
<evidence type="ECO:0000313" key="2">
    <source>
        <dbReference type="EMBL" id="TDK47958.1"/>
    </source>
</evidence>
<accession>A0A4R5V7C5</accession>
<dbReference type="AlphaFoldDB" id="A0A4R5V7C5"/>
<name>A0A4R5V7C5_9BACT</name>
<organism evidence="2 3">
    <name type="scientific">Algoriphagus formosus</name>
    <dbReference type="NCBI Taxonomy" id="2007308"/>
    <lineage>
        <taxon>Bacteria</taxon>
        <taxon>Pseudomonadati</taxon>
        <taxon>Bacteroidota</taxon>
        <taxon>Cytophagia</taxon>
        <taxon>Cytophagales</taxon>
        <taxon>Cyclobacteriaceae</taxon>
        <taxon>Algoriphagus</taxon>
    </lineage>
</organism>